<proteinExistence type="predicted"/>
<keyword evidence="6" id="KW-1185">Reference proteome</keyword>
<keyword evidence="2" id="KW-1133">Transmembrane helix</keyword>
<keyword evidence="2" id="KW-0812">Transmembrane</keyword>
<dbReference type="KEGG" id="hlm:DV707_04895"/>
<organism evidence="5 6">
    <name type="scientific">Halobellus limi</name>
    <dbReference type="NCBI Taxonomy" id="699433"/>
    <lineage>
        <taxon>Archaea</taxon>
        <taxon>Methanobacteriati</taxon>
        <taxon>Methanobacteriota</taxon>
        <taxon>Stenosarchaea group</taxon>
        <taxon>Halobacteria</taxon>
        <taxon>Halobacteriales</taxon>
        <taxon>Haloferacaceae</taxon>
        <taxon>Halobellus</taxon>
    </lineage>
</organism>
<dbReference type="Pfam" id="PF26503">
    <property type="entry name" value="DUF8167_3rd"/>
    <property type="match status" value="1"/>
</dbReference>
<dbReference type="GO" id="GO:0008324">
    <property type="term" value="F:monoatomic cation transmembrane transporter activity"/>
    <property type="evidence" value="ECO:0007669"/>
    <property type="project" value="InterPro"/>
</dbReference>
<dbReference type="AlphaFoldDB" id="A0A1H5UE59"/>
<protein>
    <submittedName>
        <fullName evidence="4">Potassium transporter TrkA</fullName>
    </submittedName>
    <submittedName>
        <fullName evidence="5">TrkA-C domain-containing protein</fullName>
    </submittedName>
</protein>
<dbReference type="EMBL" id="FNVN01000001">
    <property type="protein sequence ID" value="SEF73375.1"/>
    <property type="molecule type" value="Genomic_DNA"/>
</dbReference>
<evidence type="ECO:0000313" key="5">
    <source>
        <dbReference type="EMBL" id="SEF73375.1"/>
    </source>
</evidence>
<evidence type="ECO:0000313" key="4">
    <source>
        <dbReference type="EMBL" id="QCC47060.1"/>
    </source>
</evidence>
<dbReference type="InterPro" id="IPR058603">
    <property type="entry name" value="DUF8167_2nd"/>
</dbReference>
<dbReference type="PROSITE" id="PS51202">
    <property type="entry name" value="RCK_C"/>
    <property type="match status" value="1"/>
</dbReference>
<feature type="domain" description="RCK C-terminal" evidence="3">
    <location>
        <begin position="334"/>
        <end position="417"/>
    </location>
</feature>
<reference evidence="5 6" key="1">
    <citation type="submission" date="2016-10" db="EMBL/GenBank/DDBJ databases">
        <authorList>
            <person name="de Groot N.N."/>
        </authorList>
    </citation>
    <scope>NUCLEOTIDE SEQUENCE [LARGE SCALE GENOMIC DNA]</scope>
    <source>
        <strain evidence="5 6">CGMCC 1.10331</strain>
    </source>
</reference>
<feature type="transmembrane region" description="Helical" evidence="2">
    <location>
        <begin position="75"/>
        <end position="93"/>
    </location>
</feature>
<evidence type="ECO:0000256" key="2">
    <source>
        <dbReference type="SAM" id="Phobius"/>
    </source>
</evidence>
<feature type="transmembrane region" description="Helical" evidence="2">
    <location>
        <begin position="39"/>
        <end position="63"/>
    </location>
</feature>
<evidence type="ECO:0000313" key="6">
    <source>
        <dbReference type="Proteomes" id="UP000236740"/>
    </source>
</evidence>
<keyword evidence="2" id="KW-0472">Membrane</keyword>
<dbReference type="InterPro" id="IPR058480">
    <property type="entry name" value="DUF8167_N"/>
</dbReference>
<dbReference type="RefSeq" id="WP_103990338.1">
    <property type="nucleotide sequence ID" value="NZ_CP031311.1"/>
</dbReference>
<dbReference type="Pfam" id="PF26502">
    <property type="entry name" value="DUF8167_2nd"/>
    <property type="match status" value="1"/>
</dbReference>
<name>A0A1H5UE59_9EURY</name>
<dbReference type="Proteomes" id="UP000296733">
    <property type="component" value="Chromosome"/>
</dbReference>
<dbReference type="InterPro" id="IPR036721">
    <property type="entry name" value="RCK_C_sf"/>
</dbReference>
<evidence type="ECO:0000256" key="1">
    <source>
        <dbReference type="SAM" id="MobiDB-lite"/>
    </source>
</evidence>
<dbReference type="InterPro" id="IPR058604">
    <property type="entry name" value="DUF8167_3rd"/>
</dbReference>
<dbReference type="GeneID" id="39857400"/>
<dbReference type="Proteomes" id="UP000236740">
    <property type="component" value="Unassembled WGS sequence"/>
</dbReference>
<dbReference type="InterPro" id="IPR006037">
    <property type="entry name" value="RCK_C"/>
</dbReference>
<gene>
    <name evidence="4" type="ORF">DV707_04895</name>
    <name evidence="5" type="ORF">SAMN04488133_0572</name>
</gene>
<evidence type="ECO:0000313" key="7">
    <source>
        <dbReference type="Proteomes" id="UP000296733"/>
    </source>
</evidence>
<dbReference type="EMBL" id="CP031311">
    <property type="protein sequence ID" value="QCC47060.1"/>
    <property type="molecule type" value="Genomic_DNA"/>
</dbReference>
<accession>A0A1H5UE59</accession>
<dbReference type="Pfam" id="PF02080">
    <property type="entry name" value="TrkA_C"/>
    <property type="match status" value="1"/>
</dbReference>
<feature type="compositionally biased region" description="Low complexity" evidence="1">
    <location>
        <begin position="258"/>
        <end position="267"/>
    </location>
</feature>
<feature type="transmembrane region" description="Helical" evidence="2">
    <location>
        <begin position="12"/>
        <end position="33"/>
    </location>
</feature>
<dbReference type="Pfam" id="PF26501">
    <property type="entry name" value="DUF8167"/>
    <property type="match status" value="1"/>
</dbReference>
<dbReference type="SUPFAM" id="SSF116726">
    <property type="entry name" value="TrkA C-terminal domain-like"/>
    <property type="match status" value="1"/>
</dbReference>
<sequence>MASLPVEILYGLYLGVLTGLVPSFIAWLLGFGFKYFTGITIPGLGVVGLGVMIAGLNGGLLALADPSLTGSANQLRLTVALLVVLMGTLYAHGQGDKMGASLPRRMTLRELTKRTLSADVVELVGGRGQARITVVGEIGDIEGYPPLPAALREAIRAETWTFPADLPLVELESRVAAALRTEYDLVEVSVTLDERARATVSAAPPTSGLSKHLKPGERAVSVDALVPTGAARGDEVTVLADGERFDARLLGVVEDAGADAGTSGSAGEPPAAETDGGDETTGAPVATSEATVPTATGGPARVTLAAGRQPATTLLAADDVRLIVESRGSRREFELVGLLRRTGKRFRRFTVGAGSELAGTTIGEAGVREIHGVIVLAIRHDGSWSIAPRGSHAVAAGDDLLVVGGKADLDAFGEVAA</sequence>
<reference evidence="4 7" key="2">
    <citation type="journal article" date="2019" name="Nat. Commun.">
        <title>A new type of DNA phosphorothioation-based antiviral system in archaea.</title>
        <authorList>
            <person name="Xiong L."/>
            <person name="Liu S."/>
            <person name="Chen S."/>
            <person name="Xiao Y."/>
            <person name="Zhu B."/>
            <person name="Gao Y."/>
            <person name="Zhang Y."/>
            <person name="Chen B."/>
            <person name="Luo J."/>
            <person name="Deng Z."/>
            <person name="Chen X."/>
            <person name="Wang L."/>
            <person name="Chen S."/>
        </authorList>
    </citation>
    <scope>NUCLEOTIDE SEQUENCE [LARGE SCALE GENOMIC DNA]</scope>
    <source>
        <strain evidence="4 7">CGMCC 1.10331</strain>
    </source>
</reference>
<dbReference type="OrthoDB" id="157524at2157"/>
<dbReference type="GO" id="GO:0006813">
    <property type="term" value="P:potassium ion transport"/>
    <property type="evidence" value="ECO:0007669"/>
    <property type="project" value="InterPro"/>
</dbReference>
<dbReference type="Gene3D" id="3.30.70.1450">
    <property type="entry name" value="Regulator of K+ conductance, C-terminal domain"/>
    <property type="match status" value="1"/>
</dbReference>
<evidence type="ECO:0000259" key="3">
    <source>
        <dbReference type="PROSITE" id="PS51202"/>
    </source>
</evidence>
<feature type="region of interest" description="Disordered" evidence="1">
    <location>
        <begin position="258"/>
        <end position="299"/>
    </location>
</feature>